<accession>A0A0C2BQW3</accession>
<dbReference type="AlphaFoldDB" id="A0A0C2BQW3"/>
<organism evidence="5 6">
    <name type="scientific">Noviherbaspirillum autotrophicum</name>
    <dbReference type="NCBI Taxonomy" id="709839"/>
    <lineage>
        <taxon>Bacteria</taxon>
        <taxon>Pseudomonadati</taxon>
        <taxon>Pseudomonadota</taxon>
        <taxon>Betaproteobacteria</taxon>
        <taxon>Burkholderiales</taxon>
        <taxon>Oxalobacteraceae</taxon>
        <taxon>Noviherbaspirillum</taxon>
    </lineage>
</organism>
<dbReference type="InterPro" id="IPR014710">
    <property type="entry name" value="RmlC-like_jellyroll"/>
</dbReference>
<dbReference type="SUPFAM" id="SSF46785">
    <property type="entry name" value="Winged helix' DNA-binding domain"/>
    <property type="match status" value="1"/>
</dbReference>
<keyword evidence="1" id="KW-0805">Transcription regulation</keyword>
<dbReference type="GO" id="GO:0003677">
    <property type="term" value="F:DNA binding"/>
    <property type="evidence" value="ECO:0007669"/>
    <property type="project" value="UniProtKB-KW"/>
</dbReference>
<dbReference type="RefSeq" id="WP_040039334.1">
    <property type="nucleotide sequence ID" value="NZ_JWJG01000028.1"/>
</dbReference>
<evidence type="ECO:0000313" key="6">
    <source>
        <dbReference type="Proteomes" id="UP000031572"/>
    </source>
</evidence>
<dbReference type="GO" id="GO:0005829">
    <property type="term" value="C:cytosol"/>
    <property type="evidence" value="ECO:0007669"/>
    <property type="project" value="TreeGrafter"/>
</dbReference>
<evidence type="ECO:0000256" key="1">
    <source>
        <dbReference type="ARBA" id="ARBA00023015"/>
    </source>
</evidence>
<dbReference type="InterPro" id="IPR036390">
    <property type="entry name" value="WH_DNA-bd_sf"/>
</dbReference>
<dbReference type="InterPro" id="IPR050397">
    <property type="entry name" value="Env_Response_Regulators"/>
</dbReference>
<dbReference type="EMBL" id="JWJG01000028">
    <property type="protein sequence ID" value="KIF80426.1"/>
    <property type="molecule type" value="Genomic_DNA"/>
</dbReference>
<dbReference type="InterPro" id="IPR018490">
    <property type="entry name" value="cNMP-bd_dom_sf"/>
</dbReference>
<dbReference type="GO" id="GO:0003700">
    <property type="term" value="F:DNA-binding transcription factor activity"/>
    <property type="evidence" value="ECO:0007669"/>
    <property type="project" value="TreeGrafter"/>
</dbReference>
<gene>
    <name evidence="5" type="ORF">TSA66_05705</name>
</gene>
<dbReference type="Gene3D" id="2.60.120.10">
    <property type="entry name" value="Jelly Rolls"/>
    <property type="match status" value="1"/>
</dbReference>
<evidence type="ECO:0000313" key="5">
    <source>
        <dbReference type="EMBL" id="KIF80426.1"/>
    </source>
</evidence>
<keyword evidence="6" id="KW-1185">Reference proteome</keyword>
<keyword evidence="2" id="KW-0238">DNA-binding</keyword>
<dbReference type="InterPro" id="IPR012318">
    <property type="entry name" value="HTH_CRP"/>
</dbReference>
<feature type="domain" description="HTH crp-type" evidence="4">
    <location>
        <begin position="154"/>
        <end position="219"/>
    </location>
</feature>
<evidence type="ECO:0000259" key="4">
    <source>
        <dbReference type="Pfam" id="PF13545"/>
    </source>
</evidence>
<name>A0A0C2BQW3_9BURK</name>
<dbReference type="Pfam" id="PF13545">
    <property type="entry name" value="HTH_Crp_2"/>
    <property type="match status" value="1"/>
</dbReference>
<dbReference type="OrthoDB" id="8969464at2"/>
<reference evidence="5 6" key="1">
    <citation type="submission" date="2014-12" db="EMBL/GenBank/DDBJ databases">
        <title>Denitrispirillum autotrophicum gen. nov., sp. nov., Denitrifying, Facultatively Autotrophic Bacteria Isolated from Rice Paddy Soil.</title>
        <authorList>
            <person name="Ishii S."/>
            <person name="Ashida N."/>
            <person name="Ohno H."/>
            <person name="Otsuka S."/>
            <person name="Yokota A."/>
            <person name="Senoo K."/>
        </authorList>
    </citation>
    <scope>NUCLEOTIDE SEQUENCE [LARGE SCALE GENOMIC DNA]</scope>
    <source>
        <strain evidence="5 6">TSA66</strain>
    </source>
</reference>
<dbReference type="SUPFAM" id="SSF51206">
    <property type="entry name" value="cAMP-binding domain-like"/>
    <property type="match status" value="1"/>
</dbReference>
<evidence type="ECO:0000256" key="3">
    <source>
        <dbReference type="ARBA" id="ARBA00023163"/>
    </source>
</evidence>
<dbReference type="PANTHER" id="PTHR24567:SF74">
    <property type="entry name" value="HTH-TYPE TRANSCRIPTIONAL REGULATOR ARCR"/>
    <property type="match status" value="1"/>
</dbReference>
<keyword evidence="3" id="KW-0804">Transcription</keyword>
<dbReference type="STRING" id="709839.TSA66_05705"/>
<comment type="caution">
    <text evidence="5">The sequence shown here is derived from an EMBL/GenBank/DDBJ whole genome shotgun (WGS) entry which is preliminary data.</text>
</comment>
<dbReference type="Proteomes" id="UP000031572">
    <property type="component" value="Unassembled WGS sequence"/>
</dbReference>
<dbReference type="Gene3D" id="1.10.10.10">
    <property type="entry name" value="Winged helix-like DNA-binding domain superfamily/Winged helix DNA-binding domain"/>
    <property type="match status" value="1"/>
</dbReference>
<sequence>MSVTLAQAQQCQNHLLSRLPDDQYQQLLPLFELVPTKVKDVLCQQGQPFEYVYFPCDCAHSCTLCMEDGTMVEVGTIGNESHTNVEVLVGATHATETIICQIAGHSLRMKVSDFREAISTLLPLRHLAECCAQGYLAQVLQSVACNRLHSVEMRFARWLLVTHDRVQGNEFNLTHEFLAAMLGVHRPSVSLVAGMFQHAGLIKYSRGHMRILNREKLEETACECYATVRDQYQRLLGMPRGQEE</sequence>
<evidence type="ECO:0000256" key="2">
    <source>
        <dbReference type="ARBA" id="ARBA00023125"/>
    </source>
</evidence>
<dbReference type="InterPro" id="IPR036388">
    <property type="entry name" value="WH-like_DNA-bd_sf"/>
</dbReference>
<protein>
    <recommendedName>
        <fullName evidence="4">HTH crp-type domain-containing protein</fullName>
    </recommendedName>
</protein>
<proteinExistence type="predicted"/>
<dbReference type="PANTHER" id="PTHR24567">
    <property type="entry name" value="CRP FAMILY TRANSCRIPTIONAL REGULATORY PROTEIN"/>
    <property type="match status" value="1"/>
</dbReference>